<dbReference type="Gene3D" id="3.20.20.80">
    <property type="entry name" value="Glycosidases"/>
    <property type="match status" value="1"/>
</dbReference>
<dbReference type="STRING" id="471853.Bcav_0152"/>
<accession>C5BVH7</accession>
<evidence type="ECO:0000256" key="1">
    <source>
        <dbReference type="SAM" id="MobiDB-lite"/>
    </source>
</evidence>
<evidence type="ECO:0000313" key="3">
    <source>
        <dbReference type="Proteomes" id="UP000007962"/>
    </source>
</evidence>
<dbReference type="SUPFAM" id="SSF51445">
    <property type="entry name" value="(Trans)glycosidases"/>
    <property type="match status" value="1"/>
</dbReference>
<feature type="region of interest" description="Disordered" evidence="1">
    <location>
        <begin position="42"/>
        <end position="63"/>
    </location>
</feature>
<dbReference type="KEGG" id="bcv:Bcav_0152"/>
<organism evidence="2 3">
    <name type="scientific">Beutenbergia cavernae (strain ATCC BAA-8 / DSM 12333 / CCUG 43141 / JCM 11478 / NBRC 16432 / NCIMB 13614 / HKI 0122)</name>
    <dbReference type="NCBI Taxonomy" id="471853"/>
    <lineage>
        <taxon>Bacteria</taxon>
        <taxon>Bacillati</taxon>
        <taxon>Actinomycetota</taxon>
        <taxon>Actinomycetes</taxon>
        <taxon>Micrococcales</taxon>
        <taxon>Beutenbergiaceae</taxon>
        <taxon>Beutenbergia</taxon>
    </lineage>
</organism>
<proteinExistence type="predicted"/>
<dbReference type="PROSITE" id="PS51318">
    <property type="entry name" value="TAT"/>
    <property type="match status" value="1"/>
</dbReference>
<keyword evidence="3" id="KW-1185">Reference proteome</keyword>
<dbReference type="Proteomes" id="UP000007962">
    <property type="component" value="Chromosome"/>
</dbReference>
<dbReference type="InterPro" id="IPR017853">
    <property type="entry name" value="GH"/>
</dbReference>
<dbReference type="InterPro" id="IPR006311">
    <property type="entry name" value="TAT_signal"/>
</dbReference>
<evidence type="ECO:0000313" key="2">
    <source>
        <dbReference type="EMBL" id="ACQ78417.1"/>
    </source>
</evidence>
<name>C5BVH7_BEUC1</name>
<dbReference type="AlphaFoldDB" id="C5BVH7"/>
<evidence type="ECO:0008006" key="4">
    <source>
        <dbReference type="Google" id="ProtNLM"/>
    </source>
</evidence>
<protein>
    <recommendedName>
        <fullName evidence="4">Glycoside hydrolase family 42 N-terminal domain-containing protein</fullName>
    </recommendedName>
</protein>
<sequence>MHEAEPGSTLARLTRRNLLRATAAAAVATGIGVSGMGAAAARAGATRTPRERPAPAATSDLPLVGGEEFPIGLFWPPPPFETNVERYTEIKDAGFTFLITGNYLFDAHIVRHALGVADEVGLKVLVSDDLAVKIAAQRFTIDDAGGRLTLTREEAGAFIREAHGNYAAHPSFAGLNFFDEPFPERYPTLGAAFDLYRETSGAHLPYANLLPNIFGDGYDDYLNGFVEQVRPSVVSFDRYPLLAGGAEDADYFDNWARVRRVGLAHDVPTWVFIQTLAYANHREPTAAELAWQVNVSLAYGAKGIQYFTYWTPDPARGEGFEPALVTVDGELTPRYDAARDLNTRWLRQVGKQLKPLRPETVGHANETPLPNGTEAWQPDTWVRAVTGDPVLVSRFSSGDAGDPTQWLFLANRSHGARARVAVDLAAQHVEEAQRFDARTERYRPGRRKRKIEATLEPGGAELHRLVLK</sequence>
<dbReference type="eggNOG" id="COG1874">
    <property type="taxonomic scope" value="Bacteria"/>
</dbReference>
<reference evidence="2 3" key="1">
    <citation type="journal article" date="2009" name="Stand. Genomic Sci.">
        <title>Complete genome sequence of Beutenbergia cavernae type strain (HKI 0122).</title>
        <authorList>
            <person name="Land M."/>
            <person name="Pukall R."/>
            <person name="Abt B."/>
            <person name="Goker M."/>
            <person name="Rohde M."/>
            <person name="Glavina Del Rio T."/>
            <person name="Tice H."/>
            <person name="Copeland A."/>
            <person name="Cheng J.F."/>
            <person name="Lucas S."/>
            <person name="Chen F."/>
            <person name="Nolan M."/>
            <person name="Bruce D."/>
            <person name="Goodwin L."/>
            <person name="Pitluck S."/>
            <person name="Ivanova N."/>
            <person name="Mavromatis K."/>
            <person name="Ovchinnikova G."/>
            <person name="Pati A."/>
            <person name="Chen A."/>
            <person name="Palaniappan K."/>
            <person name="Hauser L."/>
            <person name="Chang Y.J."/>
            <person name="Jefferies C.C."/>
            <person name="Saunders E."/>
            <person name="Brettin T."/>
            <person name="Detter J.C."/>
            <person name="Han C."/>
            <person name="Chain P."/>
            <person name="Bristow J."/>
            <person name="Eisen J.A."/>
            <person name="Markowitz V."/>
            <person name="Hugenholtz P."/>
            <person name="Kyrpides N.C."/>
            <person name="Klenk H.P."/>
            <person name="Lapidus A."/>
        </authorList>
    </citation>
    <scope>NUCLEOTIDE SEQUENCE [LARGE SCALE GENOMIC DNA]</scope>
    <source>
        <strain evidence="3">ATCC BAA-8 / DSM 12333 / NBRC 16432</strain>
    </source>
</reference>
<dbReference type="RefSeq" id="WP_012725197.1">
    <property type="nucleotide sequence ID" value="NC_012669.1"/>
</dbReference>
<gene>
    <name evidence="2" type="ordered locus">Bcav_0152</name>
</gene>
<dbReference type="HOGENOM" id="CLU_029837_0_0_11"/>
<dbReference type="EMBL" id="CP001618">
    <property type="protein sequence ID" value="ACQ78417.1"/>
    <property type="molecule type" value="Genomic_DNA"/>
</dbReference>